<dbReference type="InterPro" id="IPR010307">
    <property type="entry name" value="Laminin_dom_II"/>
</dbReference>
<reference evidence="15" key="2">
    <citation type="journal article" date="2007" name="PLoS Biol.">
        <title>Survey sequencing and comparative analysis of the elephant shark (Callorhinchus milii) genome.</title>
        <authorList>
            <person name="Venkatesh B."/>
            <person name="Kirkness E.F."/>
            <person name="Loh Y.H."/>
            <person name="Halpern A.L."/>
            <person name="Lee A.P."/>
            <person name="Johnson J."/>
            <person name="Dandona N."/>
            <person name="Viswanathan L.D."/>
            <person name="Tay A."/>
            <person name="Venter J.C."/>
            <person name="Strausberg R.L."/>
            <person name="Brenner S."/>
        </authorList>
    </citation>
    <scope>NUCLEOTIDE SEQUENCE [LARGE SCALE GENOMIC DNA]</scope>
</reference>
<comment type="caution">
    <text evidence="10">Lacks conserved residue(s) required for the propagation of feature annotation.</text>
</comment>
<dbReference type="GO" id="GO:0005576">
    <property type="term" value="C:extracellular region"/>
    <property type="evidence" value="ECO:0007669"/>
    <property type="project" value="UniProtKB-ARBA"/>
</dbReference>
<dbReference type="Gene3D" id="2.60.120.200">
    <property type="match status" value="3"/>
</dbReference>
<dbReference type="FunFam" id="2.10.25.10:FF:000106">
    <property type="entry name" value="Heparan sulfate proteoglycan 2"/>
    <property type="match status" value="1"/>
</dbReference>
<dbReference type="Gene3D" id="2.10.25.10">
    <property type="entry name" value="Laminin"/>
    <property type="match status" value="2"/>
</dbReference>
<keyword evidence="11" id="KW-0175">Coiled coil</keyword>
<evidence type="ECO:0000256" key="5">
    <source>
        <dbReference type="ARBA" id="ARBA00022737"/>
    </source>
</evidence>
<dbReference type="FunFam" id="2.60.120.200:FF:000150">
    <property type="entry name" value="Laminin subunit alpha 5"/>
    <property type="match status" value="1"/>
</dbReference>
<reference evidence="15" key="3">
    <citation type="journal article" date="2014" name="Nature">
        <title>Elephant shark genome provides unique insights into gnathostome evolution.</title>
        <authorList>
            <consortium name="International Elephant Shark Genome Sequencing Consortium"/>
            <person name="Venkatesh B."/>
            <person name="Lee A.P."/>
            <person name="Ravi V."/>
            <person name="Maurya A.K."/>
            <person name="Lian M.M."/>
            <person name="Swann J.B."/>
            <person name="Ohta Y."/>
            <person name="Flajnik M.F."/>
            <person name="Sutoh Y."/>
            <person name="Kasahara M."/>
            <person name="Hoon S."/>
            <person name="Gangu V."/>
            <person name="Roy S.W."/>
            <person name="Irimia M."/>
            <person name="Korzh V."/>
            <person name="Kondrychyn I."/>
            <person name="Lim Z.W."/>
            <person name="Tay B.H."/>
            <person name="Tohari S."/>
            <person name="Kong K.W."/>
            <person name="Ho S."/>
            <person name="Lorente-Galdos B."/>
            <person name="Quilez J."/>
            <person name="Marques-Bonet T."/>
            <person name="Raney B.J."/>
            <person name="Ingham P.W."/>
            <person name="Tay A."/>
            <person name="Hillier L.W."/>
            <person name="Minx P."/>
            <person name="Boehm T."/>
            <person name="Wilson R.K."/>
            <person name="Brenner S."/>
            <person name="Warren W.C."/>
        </authorList>
    </citation>
    <scope>NUCLEOTIDE SEQUENCE [LARGE SCALE GENOMIC DNA]</scope>
</reference>
<feature type="coiled-coil region" evidence="11">
    <location>
        <begin position="309"/>
        <end position="336"/>
    </location>
</feature>
<dbReference type="InterPro" id="IPR056863">
    <property type="entry name" value="LMN_ATRN_NET-like_EGF"/>
</dbReference>
<evidence type="ECO:0000256" key="10">
    <source>
        <dbReference type="PROSITE-ProRule" id="PRU00460"/>
    </source>
</evidence>
<dbReference type="SMART" id="SM00282">
    <property type="entry name" value="LamG"/>
    <property type="match status" value="2"/>
</dbReference>
<accession>A0A4W3GY82</accession>
<dbReference type="PANTHER" id="PTHR15036:SF47">
    <property type="entry name" value="LAMININ SUBUNIT ALPHA-4"/>
    <property type="match status" value="1"/>
</dbReference>
<name>A0A4W3GY82_CALMI</name>
<evidence type="ECO:0000256" key="2">
    <source>
        <dbReference type="ARBA" id="ARBA00022525"/>
    </source>
</evidence>
<dbReference type="AlphaFoldDB" id="A0A4W3GY82"/>
<sequence length="990" mass="110635">MSSVVSFCAVNVYDCMIQLYHSYENHRPHCRPGYYRERLGFYLGRCVPCRCNRHSDKCLDRSGICVECKDNTEGDHCERCKPGFYGNGVQSSCSPCPCPLTVTSNNFATGCAENNGRLQCFCKPGYSGENCERCAPGYFGNPAEVGGQCRPCQCGNSNPTNCDPLTGQCGTCPVCDSCVKTLLGDLNKMDIDIQTIKLQVQNANASAAAQERMNALDRAIASTGVSPIEPNCLFLCPINFVQFCLLCNSISVAHQLTEDRQKLHLLMCIVRASCVKLVPYSEDKARTLLNLLSLHFISDLIDRLGTKTSGNVGEKLAEAERMLKELRNRNFGQEKSVAEREKNESKKCNYCSLFLMRKISLNFAGCYLRGQDHDINKTLSRAKEVARGANDTVAKVMDKLQPILSDLENLNTITGNIPNLDDFNHALREAEDSVNILTNTLPSLVQKLNNLSKSQPANNISENIDRIRELIEQAREAANKINVPMKFNGKSGVEVRLPNDLNDLKAYNSLVLYLKRPSEPARGDNRQKRQPDQDMFVLYLGHKNVSEYIGMALVDKKLVTVYKLGKDKEAKIESDLTVSTAVFDNAEFKRMLTTTLQDSSPPRCAYPANTVLTVNYFFQPPASLKYDNFIGDIELGVLNERLVSLYNFRETFNLNTTIDKPDARCFKADTNANSFFLLHSRSKFSVDVRTVTSEGIIFYVADKAERSYMALYILKGRFFFSFVVDGIKLKIKSKAKYNDGQWHTVVFSREGNTGKLVIDGLRTRQSSITTSSSLEVESPFYLGGLPSGKGQQRRKQLPRDSFQGCIRNFKLDGSQLSVPSRMLGVTPCFDGKSEPGAYFSAEGGYVILDNAFVVGRDFELLFEVRARSQTGVLFHISSPQGNYLSLYMHKGKVTVSVNNGAGEFSTSVDPQQSLCDGQSHRIAGKYSAVIYKTQRYIPVSRLPTWPQRKFSYAHFLGVSRYPNQLHMDIPEIDCWNGMRSLSLEGCILLT</sequence>
<keyword evidence="4" id="KW-0732">Signal</keyword>
<feature type="coiled-coil region" evidence="11">
    <location>
        <begin position="420"/>
        <end position="480"/>
    </location>
</feature>
<feature type="domain" description="Laminin EGF-like" evidence="13">
    <location>
        <begin position="49"/>
        <end position="95"/>
    </location>
</feature>
<dbReference type="GeneTree" id="ENSGT00940000155638"/>
<dbReference type="PROSITE" id="PS50025">
    <property type="entry name" value="LAM_G_DOMAIN"/>
    <property type="match status" value="2"/>
</dbReference>
<dbReference type="FunFam" id="2.10.25.10:FF:000033">
    <property type="entry name" value="Laminin subunit alpha 2"/>
    <property type="match status" value="1"/>
</dbReference>
<keyword evidence="15" id="KW-1185">Reference proteome</keyword>
<evidence type="ECO:0000313" key="14">
    <source>
        <dbReference type="Ensembl" id="ENSCMIP00000007990.1"/>
    </source>
</evidence>
<proteinExistence type="predicted"/>
<dbReference type="Pfam" id="PF06009">
    <property type="entry name" value="Laminin_II"/>
    <property type="match status" value="1"/>
</dbReference>
<keyword evidence="6" id="KW-0084">Basement membrane</keyword>
<evidence type="ECO:0000256" key="1">
    <source>
        <dbReference type="ARBA" id="ARBA00004302"/>
    </source>
</evidence>
<reference evidence="14" key="5">
    <citation type="submission" date="2025-09" db="UniProtKB">
        <authorList>
            <consortium name="Ensembl"/>
        </authorList>
    </citation>
    <scope>IDENTIFICATION</scope>
</reference>
<dbReference type="PROSITE" id="PS01248">
    <property type="entry name" value="EGF_LAM_1"/>
    <property type="match status" value="1"/>
</dbReference>
<protein>
    <recommendedName>
        <fullName evidence="16">Laminin subunit alpha 3</fullName>
    </recommendedName>
</protein>
<keyword evidence="9 10" id="KW-0424">Laminin EGF-like domain</keyword>
<dbReference type="InterPro" id="IPR002049">
    <property type="entry name" value="LE_dom"/>
</dbReference>
<evidence type="ECO:0008006" key="16">
    <source>
        <dbReference type="Google" id="ProtNLM"/>
    </source>
</evidence>
<evidence type="ECO:0000313" key="15">
    <source>
        <dbReference type="Proteomes" id="UP000314986"/>
    </source>
</evidence>
<feature type="domain" description="Laminin EGF-like" evidence="13">
    <location>
        <begin position="96"/>
        <end position="151"/>
    </location>
</feature>
<keyword evidence="5" id="KW-0677">Repeat</keyword>
<dbReference type="PROSITE" id="PS50027">
    <property type="entry name" value="EGF_LAM_2"/>
    <property type="match status" value="2"/>
</dbReference>
<reference evidence="15" key="1">
    <citation type="journal article" date="2006" name="Science">
        <title>Ancient noncoding elements conserved in the human genome.</title>
        <authorList>
            <person name="Venkatesh B."/>
            <person name="Kirkness E.F."/>
            <person name="Loh Y.H."/>
            <person name="Halpern A.L."/>
            <person name="Lee A.P."/>
            <person name="Johnson J."/>
            <person name="Dandona N."/>
            <person name="Viswanathan L.D."/>
            <person name="Tay A."/>
            <person name="Venter J.C."/>
            <person name="Strausberg R.L."/>
            <person name="Brenner S."/>
        </authorList>
    </citation>
    <scope>NUCLEOTIDE SEQUENCE [LARGE SCALE GENOMIC DNA]</scope>
</reference>
<dbReference type="Pfam" id="PF00053">
    <property type="entry name" value="EGF_laminin"/>
    <property type="match status" value="1"/>
</dbReference>
<dbReference type="CDD" id="cd00055">
    <property type="entry name" value="EGF_Lam"/>
    <property type="match status" value="2"/>
</dbReference>
<feature type="domain" description="Laminin G" evidence="12">
    <location>
        <begin position="653"/>
        <end position="828"/>
    </location>
</feature>
<dbReference type="SMART" id="SM00180">
    <property type="entry name" value="EGF_Lam"/>
    <property type="match status" value="2"/>
</dbReference>
<evidence type="ECO:0000256" key="7">
    <source>
        <dbReference type="ARBA" id="ARBA00023157"/>
    </source>
</evidence>
<dbReference type="Pfam" id="PF24973">
    <property type="entry name" value="EGF_LMN_ATRN"/>
    <property type="match status" value="1"/>
</dbReference>
<dbReference type="InterPro" id="IPR013320">
    <property type="entry name" value="ConA-like_dom_sf"/>
</dbReference>
<feature type="domain" description="Laminin G" evidence="12">
    <location>
        <begin position="835"/>
        <end position="990"/>
    </location>
</feature>
<dbReference type="Ensembl" id="ENSCMIT00000008221.1">
    <property type="protein sequence ID" value="ENSCMIP00000007990.1"/>
    <property type="gene ID" value="ENSCMIG00000004293.1"/>
</dbReference>
<dbReference type="SUPFAM" id="SSF57196">
    <property type="entry name" value="EGF/Laminin"/>
    <property type="match status" value="2"/>
</dbReference>
<dbReference type="SUPFAM" id="SSF49899">
    <property type="entry name" value="Concanavalin A-like lectins/glucanases"/>
    <property type="match status" value="3"/>
</dbReference>
<evidence type="ECO:0000259" key="12">
    <source>
        <dbReference type="PROSITE" id="PS50025"/>
    </source>
</evidence>
<dbReference type="InterPro" id="IPR050372">
    <property type="entry name" value="Neurexin-related_CASP"/>
</dbReference>
<dbReference type="Proteomes" id="UP000314986">
    <property type="component" value="Unassembled WGS sequence"/>
</dbReference>
<dbReference type="GO" id="GO:0007155">
    <property type="term" value="P:cell adhesion"/>
    <property type="evidence" value="ECO:0007669"/>
    <property type="project" value="InterPro"/>
</dbReference>
<dbReference type="GO" id="GO:0005604">
    <property type="term" value="C:basement membrane"/>
    <property type="evidence" value="ECO:0007669"/>
    <property type="project" value="UniProtKB-SubCell"/>
</dbReference>
<evidence type="ECO:0000259" key="13">
    <source>
        <dbReference type="PROSITE" id="PS50027"/>
    </source>
</evidence>
<feature type="disulfide bond" evidence="10">
    <location>
        <begin position="68"/>
        <end position="77"/>
    </location>
</feature>
<feature type="disulfide bond" evidence="10">
    <location>
        <begin position="122"/>
        <end position="131"/>
    </location>
</feature>
<dbReference type="InterPro" id="IPR001791">
    <property type="entry name" value="Laminin_G"/>
</dbReference>
<dbReference type="PANTHER" id="PTHR15036">
    <property type="entry name" value="PIKACHURIN-LIKE PROTEIN"/>
    <property type="match status" value="1"/>
</dbReference>
<evidence type="ECO:0000256" key="6">
    <source>
        <dbReference type="ARBA" id="ARBA00022869"/>
    </source>
</evidence>
<dbReference type="CDD" id="cd00110">
    <property type="entry name" value="LamG"/>
    <property type="match status" value="2"/>
</dbReference>
<keyword evidence="7 10" id="KW-1015">Disulfide bond</keyword>
<evidence type="ECO:0000256" key="4">
    <source>
        <dbReference type="ARBA" id="ARBA00022729"/>
    </source>
</evidence>
<keyword evidence="8" id="KW-0325">Glycoprotein</keyword>
<keyword evidence="2" id="KW-0964">Secreted</keyword>
<dbReference type="Pfam" id="PF00054">
    <property type="entry name" value="Laminin_G_1"/>
    <property type="match status" value="1"/>
</dbReference>
<evidence type="ECO:0000256" key="11">
    <source>
        <dbReference type="SAM" id="Coils"/>
    </source>
</evidence>
<evidence type="ECO:0000256" key="8">
    <source>
        <dbReference type="ARBA" id="ARBA00023180"/>
    </source>
</evidence>
<comment type="subcellular location">
    <subcellularLocation>
        <location evidence="1">Secreted</location>
        <location evidence="1">Extracellular space</location>
        <location evidence="1">Extracellular matrix</location>
        <location evidence="1">Basement membrane</location>
    </subcellularLocation>
</comment>
<evidence type="ECO:0000256" key="9">
    <source>
        <dbReference type="ARBA" id="ARBA00023292"/>
    </source>
</evidence>
<organism evidence="14 15">
    <name type="scientific">Callorhinchus milii</name>
    <name type="common">Ghost shark</name>
    <dbReference type="NCBI Taxonomy" id="7868"/>
    <lineage>
        <taxon>Eukaryota</taxon>
        <taxon>Metazoa</taxon>
        <taxon>Chordata</taxon>
        <taxon>Craniata</taxon>
        <taxon>Vertebrata</taxon>
        <taxon>Chondrichthyes</taxon>
        <taxon>Holocephali</taxon>
        <taxon>Chimaeriformes</taxon>
        <taxon>Callorhinchidae</taxon>
        <taxon>Callorhinchus</taxon>
    </lineage>
</organism>
<dbReference type="Pfam" id="PF02210">
    <property type="entry name" value="Laminin_G_2"/>
    <property type="match status" value="1"/>
</dbReference>
<keyword evidence="3" id="KW-0272">Extracellular matrix</keyword>
<reference evidence="14" key="4">
    <citation type="submission" date="2025-08" db="UniProtKB">
        <authorList>
            <consortium name="Ensembl"/>
        </authorList>
    </citation>
    <scope>IDENTIFICATION</scope>
</reference>
<evidence type="ECO:0000256" key="3">
    <source>
        <dbReference type="ARBA" id="ARBA00022530"/>
    </source>
</evidence>